<keyword evidence="2" id="KW-0812">Transmembrane</keyword>
<proteinExistence type="predicted"/>
<dbReference type="EMBL" id="JTHG01000425">
    <property type="protein sequence ID" value="KMO11023.1"/>
    <property type="molecule type" value="Genomic_DNA"/>
</dbReference>
<name>A0ABR5GPU8_9HYPH</name>
<keyword evidence="2" id="KW-0472">Membrane</keyword>
<evidence type="ECO:0000256" key="2">
    <source>
        <dbReference type="SAM" id="Phobius"/>
    </source>
</evidence>
<feature type="transmembrane region" description="Helical" evidence="2">
    <location>
        <begin position="20"/>
        <end position="39"/>
    </location>
</feature>
<organism evidence="3 4">
    <name type="scientific">Methylobacterium indicum</name>
    <dbReference type="NCBI Taxonomy" id="1775910"/>
    <lineage>
        <taxon>Bacteria</taxon>
        <taxon>Pseudomonadati</taxon>
        <taxon>Pseudomonadota</taxon>
        <taxon>Alphaproteobacteria</taxon>
        <taxon>Hyphomicrobiales</taxon>
        <taxon>Methylobacteriaceae</taxon>
        <taxon>Methylobacterium</taxon>
    </lineage>
</organism>
<feature type="region of interest" description="Disordered" evidence="1">
    <location>
        <begin position="47"/>
        <end position="66"/>
    </location>
</feature>
<comment type="caution">
    <text evidence="3">The sequence shown here is derived from an EMBL/GenBank/DDBJ whole genome shotgun (WGS) entry which is preliminary data.</text>
</comment>
<evidence type="ECO:0000256" key="1">
    <source>
        <dbReference type="SAM" id="MobiDB-lite"/>
    </source>
</evidence>
<evidence type="ECO:0000313" key="3">
    <source>
        <dbReference type="EMBL" id="KMO11023.1"/>
    </source>
</evidence>
<sequence>MTLLWSLEAWEAAVGSVSRLGGLVMPVVRIYAVVARVLLDGDVRRRLSRPGDRSARRHRMTGPWPKPLSLDLTHREFAEMPDGSGRMLRALSGATMRRGSRRLAAGPLSATLVHRHPGCGRRLRADREP</sequence>
<gene>
    <name evidence="3" type="ORF">QR79_30495</name>
</gene>
<accession>A0ABR5GPU8</accession>
<keyword evidence="2" id="KW-1133">Transmembrane helix</keyword>
<protein>
    <submittedName>
        <fullName evidence="3">Uncharacterized protein</fullName>
    </submittedName>
</protein>
<reference evidence="3 4" key="1">
    <citation type="submission" date="2014-11" db="EMBL/GenBank/DDBJ databases">
        <title>Comparative genomics of Methylobacterium species.</title>
        <authorList>
            <person name="Chaudhry V."/>
            <person name="Patil P.B."/>
        </authorList>
    </citation>
    <scope>NUCLEOTIDE SEQUENCE [LARGE SCALE GENOMIC DNA]</scope>
    <source>
        <strain evidence="3 4">SE3.6</strain>
    </source>
</reference>
<dbReference type="Proteomes" id="UP000036471">
    <property type="component" value="Unassembled WGS sequence"/>
</dbReference>
<keyword evidence="4" id="KW-1185">Reference proteome</keyword>
<evidence type="ECO:0000313" key="4">
    <source>
        <dbReference type="Proteomes" id="UP000036471"/>
    </source>
</evidence>